<reference evidence="1 2" key="1">
    <citation type="journal article" date="2020" name="Cell">
        <title>Large-Scale Comparative Analyses of Tick Genomes Elucidate Their Genetic Diversity and Vector Capacities.</title>
        <authorList>
            <consortium name="Tick Genome and Microbiome Consortium (TIGMIC)"/>
            <person name="Jia N."/>
            <person name="Wang J."/>
            <person name="Shi W."/>
            <person name="Du L."/>
            <person name="Sun Y."/>
            <person name="Zhan W."/>
            <person name="Jiang J.F."/>
            <person name="Wang Q."/>
            <person name="Zhang B."/>
            <person name="Ji P."/>
            <person name="Bell-Sakyi L."/>
            <person name="Cui X.M."/>
            <person name="Yuan T.T."/>
            <person name="Jiang B.G."/>
            <person name="Yang W.F."/>
            <person name="Lam T.T."/>
            <person name="Chang Q.C."/>
            <person name="Ding S.J."/>
            <person name="Wang X.J."/>
            <person name="Zhu J.G."/>
            <person name="Ruan X.D."/>
            <person name="Zhao L."/>
            <person name="Wei J.T."/>
            <person name="Ye R.Z."/>
            <person name="Que T.C."/>
            <person name="Du C.H."/>
            <person name="Zhou Y.H."/>
            <person name="Cheng J.X."/>
            <person name="Dai P.F."/>
            <person name="Guo W.B."/>
            <person name="Han X.H."/>
            <person name="Huang E.J."/>
            <person name="Li L.F."/>
            <person name="Wei W."/>
            <person name="Gao Y.C."/>
            <person name="Liu J.Z."/>
            <person name="Shao H.Z."/>
            <person name="Wang X."/>
            <person name="Wang C.C."/>
            <person name="Yang T.C."/>
            <person name="Huo Q.B."/>
            <person name="Li W."/>
            <person name="Chen H.Y."/>
            <person name="Chen S.E."/>
            <person name="Zhou L.G."/>
            <person name="Ni X.B."/>
            <person name="Tian J.H."/>
            <person name="Sheng Y."/>
            <person name="Liu T."/>
            <person name="Pan Y.S."/>
            <person name="Xia L.Y."/>
            <person name="Li J."/>
            <person name="Zhao F."/>
            <person name="Cao W.C."/>
        </authorList>
    </citation>
    <scope>NUCLEOTIDE SEQUENCE [LARGE SCALE GENOMIC DNA]</scope>
    <source>
        <strain evidence="1">Iper-2018</strain>
    </source>
</reference>
<organism evidence="1 2">
    <name type="scientific">Ixodes persulcatus</name>
    <name type="common">Taiga tick</name>
    <dbReference type="NCBI Taxonomy" id="34615"/>
    <lineage>
        <taxon>Eukaryota</taxon>
        <taxon>Metazoa</taxon>
        <taxon>Ecdysozoa</taxon>
        <taxon>Arthropoda</taxon>
        <taxon>Chelicerata</taxon>
        <taxon>Arachnida</taxon>
        <taxon>Acari</taxon>
        <taxon>Parasitiformes</taxon>
        <taxon>Ixodida</taxon>
        <taxon>Ixodoidea</taxon>
        <taxon>Ixodidae</taxon>
        <taxon>Ixodinae</taxon>
        <taxon>Ixodes</taxon>
    </lineage>
</organism>
<name>A0AC60QG00_IXOPE</name>
<accession>A0AC60QG00</accession>
<comment type="caution">
    <text evidence="1">The sequence shown here is derived from an EMBL/GenBank/DDBJ whole genome shotgun (WGS) entry which is preliminary data.</text>
</comment>
<keyword evidence="2" id="KW-1185">Reference proteome</keyword>
<dbReference type="Proteomes" id="UP000805193">
    <property type="component" value="Unassembled WGS sequence"/>
</dbReference>
<evidence type="ECO:0000313" key="1">
    <source>
        <dbReference type="EMBL" id="KAG0432765.1"/>
    </source>
</evidence>
<protein>
    <submittedName>
        <fullName evidence="1">Uncharacterized protein</fullName>
    </submittedName>
</protein>
<sequence>MEIRDLILSPPEEQKYDKPSLRADPDGLALLNHYRPLLESKRSDTVASTQVLLQGDRPVTHFGESNLGNAVTEAFLKFLAQMTPRANGSWSSVAAAIANGGGFRAPISDEIPLPKKSISLAWKASAENGTSDGKGRRWANATDDDRATEAKCKREARRRLHSTPAEQFPSATARFRREFGARCAVIFAIVFLWEYEIEIPSTQSPGGAITFEDVVNVMPFGNTLVLLNVTGAQLKRVVEHGVALHDVTGLISKGQFLQMAGMRVVYDISREPWDRVVSLRILCTACRVPVYEDVDPDKWYRIAAVRYIVNGGDNFNFSFVKPQDRLDTEVFVNYLKAISPVTMGLDGRISFASAPGPATKPNHAGRPAPTTLTALLLPALVQVAILLRQSLS</sequence>
<proteinExistence type="predicted"/>
<gene>
    <name evidence="1" type="ORF">HPB47_020536</name>
</gene>
<evidence type="ECO:0000313" key="2">
    <source>
        <dbReference type="Proteomes" id="UP000805193"/>
    </source>
</evidence>
<dbReference type="EMBL" id="JABSTQ010009120">
    <property type="protein sequence ID" value="KAG0432765.1"/>
    <property type="molecule type" value="Genomic_DNA"/>
</dbReference>